<feature type="transmembrane region" description="Helical" evidence="1">
    <location>
        <begin position="46"/>
        <end position="77"/>
    </location>
</feature>
<name>A0A6J7JVI4_9ZZZZ</name>
<evidence type="ECO:0000256" key="1">
    <source>
        <dbReference type="SAM" id="Phobius"/>
    </source>
</evidence>
<keyword evidence="1" id="KW-1133">Transmembrane helix</keyword>
<feature type="transmembrane region" description="Helical" evidence="1">
    <location>
        <begin position="6"/>
        <end position="25"/>
    </location>
</feature>
<dbReference type="EMBL" id="CAFBNO010000003">
    <property type="protein sequence ID" value="CAB4946871.1"/>
    <property type="molecule type" value="Genomic_DNA"/>
</dbReference>
<sequence>MQTMIYISLTVNILVLVPIVVLMAIKSPLVDHAWGAFTAARGILMSIYLAILLASVLLLFVPVATFVVALLSVQVIYKLTTPFTVGTFKNPVVISNLVISVVHIATLVSIFNAMGNLFTPLS</sequence>
<protein>
    <submittedName>
        <fullName evidence="2">Unannotated protein</fullName>
    </submittedName>
</protein>
<evidence type="ECO:0000313" key="2">
    <source>
        <dbReference type="EMBL" id="CAB4946871.1"/>
    </source>
</evidence>
<proteinExistence type="predicted"/>
<accession>A0A6J7JVI4</accession>
<dbReference type="AlphaFoldDB" id="A0A6J7JVI4"/>
<keyword evidence="1" id="KW-0472">Membrane</keyword>
<reference evidence="2" key="1">
    <citation type="submission" date="2020-05" db="EMBL/GenBank/DDBJ databases">
        <authorList>
            <person name="Chiriac C."/>
            <person name="Salcher M."/>
            <person name="Ghai R."/>
            <person name="Kavagutti S V."/>
        </authorList>
    </citation>
    <scope>NUCLEOTIDE SEQUENCE</scope>
</reference>
<keyword evidence="1" id="KW-0812">Transmembrane</keyword>
<gene>
    <name evidence="2" type="ORF">UFOPK3837_00177</name>
</gene>
<organism evidence="2">
    <name type="scientific">freshwater metagenome</name>
    <dbReference type="NCBI Taxonomy" id="449393"/>
    <lineage>
        <taxon>unclassified sequences</taxon>
        <taxon>metagenomes</taxon>
        <taxon>ecological metagenomes</taxon>
    </lineage>
</organism>
<feature type="transmembrane region" description="Helical" evidence="1">
    <location>
        <begin position="97"/>
        <end position="118"/>
    </location>
</feature>